<dbReference type="EMBL" id="JAAAJB010000512">
    <property type="protein sequence ID" value="KAG0254493.1"/>
    <property type="molecule type" value="Genomic_DNA"/>
</dbReference>
<evidence type="ECO:0000313" key="4">
    <source>
        <dbReference type="Proteomes" id="UP000807716"/>
    </source>
</evidence>
<evidence type="ECO:0000313" key="3">
    <source>
        <dbReference type="EMBL" id="KAG0254493.1"/>
    </source>
</evidence>
<comment type="caution">
    <text evidence="3">The sequence shown here is derived from an EMBL/GenBank/DDBJ whole genome shotgun (WGS) entry which is preliminary data.</text>
</comment>
<dbReference type="GO" id="GO:0005829">
    <property type="term" value="C:cytosol"/>
    <property type="evidence" value="ECO:0007669"/>
    <property type="project" value="UniProtKB-ARBA"/>
</dbReference>
<keyword evidence="1" id="KW-0560">Oxidoreductase</keyword>
<proteinExistence type="predicted"/>
<dbReference type="InterPro" id="IPR050523">
    <property type="entry name" value="AKR_Detox_Biosynth"/>
</dbReference>
<name>A0A9P6PWH0_9FUNG</name>
<dbReference type="AlphaFoldDB" id="A0A9P6PWH0"/>
<dbReference type="GO" id="GO:0016491">
    <property type="term" value="F:oxidoreductase activity"/>
    <property type="evidence" value="ECO:0007669"/>
    <property type="project" value="UniProtKB-KW"/>
</dbReference>
<organism evidence="3 4">
    <name type="scientific">Actinomortierella ambigua</name>
    <dbReference type="NCBI Taxonomy" id="1343610"/>
    <lineage>
        <taxon>Eukaryota</taxon>
        <taxon>Fungi</taxon>
        <taxon>Fungi incertae sedis</taxon>
        <taxon>Mucoromycota</taxon>
        <taxon>Mortierellomycotina</taxon>
        <taxon>Mortierellomycetes</taxon>
        <taxon>Mortierellales</taxon>
        <taxon>Mortierellaceae</taxon>
        <taxon>Actinomortierella</taxon>
    </lineage>
</organism>
<dbReference type="InterPro" id="IPR036812">
    <property type="entry name" value="NAD(P)_OxRdtase_dom_sf"/>
</dbReference>
<accession>A0A9P6PWH0</accession>
<reference evidence="3" key="1">
    <citation type="journal article" date="2020" name="Fungal Divers.">
        <title>Resolving the Mortierellaceae phylogeny through synthesis of multi-gene phylogenetics and phylogenomics.</title>
        <authorList>
            <person name="Vandepol N."/>
            <person name="Liber J."/>
            <person name="Desiro A."/>
            <person name="Na H."/>
            <person name="Kennedy M."/>
            <person name="Barry K."/>
            <person name="Grigoriev I.V."/>
            <person name="Miller A.N."/>
            <person name="O'Donnell K."/>
            <person name="Stajich J.E."/>
            <person name="Bonito G."/>
        </authorList>
    </citation>
    <scope>NUCLEOTIDE SEQUENCE</scope>
    <source>
        <strain evidence="3">BC1065</strain>
    </source>
</reference>
<dbReference type="SUPFAM" id="SSF51430">
    <property type="entry name" value="NAD(P)-linked oxidoreductase"/>
    <property type="match status" value="1"/>
</dbReference>
<dbReference type="Pfam" id="PF00248">
    <property type="entry name" value="Aldo_ket_red"/>
    <property type="match status" value="1"/>
</dbReference>
<evidence type="ECO:0000256" key="1">
    <source>
        <dbReference type="ARBA" id="ARBA00023002"/>
    </source>
</evidence>
<evidence type="ECO:0000259" key="2">
    <source>
        <dbReference type="Pfam" id="PF00248"/>
    </source>
</evidence>
<dbReference type="Proteomes" id="UP000807716">
    <property type="component" value="Unassembled WGS sequence"/>
</dbReference>
<sequence>MTVTTTVATATPMEYARLGKTGLRVSRICLGLMSFGRKGWNGWALEEEEALPFIKTAHDLGINFFDTADVYSNGRSEEILGKAIKKYNMDRGRIVVATKVFAPVLPGDHPILWDSTQWPSNRELVNKYSLSRKHIFDAIDASLQRLGLDYIDLYQIHHEDPETPIEETMEALNDLVRCGKVRYIGASNMSAWKFQKANNIAEKRGWAQFVSMQNMYNLLYRESEDELIPYSLDAGIGGIPWAPLAMGKLAGKDRQSSRQQIDQFMSRDSLRESELLIVDRVFEVAEKKGAKPAQVALAWLLAQPYVTAPVLGVSKEEHVVDAVNALAIQLTAEEIKYLEEAYVPRPRLRLDK</sequence>
<dbReference type="Gene3D" id="3.20.20.100">
    <property type="entry name" value="NADP-dependent oxidoreductase domain"/>
    <property type="match status" value="1"/>
</dbReference>
<feature type="domain" description="NADP-dependent oxidoreductase" evidence="2">
    <location>
        <begin position="27"/>
        <end position="342"/>
    </location>
</feature>
<dbReference type="PANTHER" id="PTHR43364">
    <property type="entry name" value="NADH-SPECIFIC METHYLGLYOXAL REDUCTASE-RELATED"/>
    <property type="match status" value="1"/>
</dbReference>
<protein>
    <recommendedName>
        <fullName evidence="2">NADP-dependent oxidoreductase domain-containing protein</fullName>
    </recommendedName>
</protein>
<dbReference type="PANTHER" id="PTHR43364:SF4">
    <property type="entry name" value="NAD(P)-LINKED OXIDOREDUCTASE SUPERFAMILY PROTEIN"/>
    <property type="match status" value="1"/>
</dbReference>
<keyword evidence="4" id="KW-1185">Reference proteome</keyword>
<gene>
    <name evidence="3" type="ORF">DFQ27_006807</name>
</gene>
<dbReference type="OrthoDB" id="37537at2759"/>
<dbReference type="InterPro" id="IPR023210">
    <property type="entry name" value="NADP_OxRdtase_dom"/>
</dbReference>
<dbReference type="FunFam" id="3.20.20.100:FF:000004">
    <property type="entry name" value="Oxidoreductase, aldo/keto reductase"/>
    <property type="match status" value="1"/>
</dbReference>
<dbReference type="CDD" id="cd19079">
    <property type="entry name" value="AKR_EcYajO-like"/>
    <property type="match status" value="1"/>
</dbReference>